<dbReference type="RefSeq" id="WP_343812415.1">
    <property type="nucleotide sequence ID" value="NZ_BAAADS010000012.1"/>
</dbReference>
<accession>A0ABN1G1I4</accession>
<dbReference type="Pfam" id="PF04816">
    <property type="entry name" value="TrmK"/>
    <property type="match status" value="1"/>
</dbReference>
<dbReference type="PANTHER" id="PTHR38451">
    <property type="entry name" value="TRNA (ADENINE(22)-N(1))-METHYLTRANSFERASE"/>
    <property type="match status" value="1"/>
</dbReference>
<reference evidence="1 2" key="1">
    <citation type="journal article" date="2019" name="Int. J. Syst. Evol. Microbiol.">
        <title>The Global Catalogue of Microorganisms (GCM) 10K type strain sequencing project: providing services to taxonomists for standard genome sequencing and annotation.</title>
        <authorList>
            <consortium name="The Broad Institute Genomics Platform"/>
            <consortium name="The Broad Institute Genome Sequencing Center for Infectious Disease"/>
            <person name="Wu L."/>
            <person name="Ma J."/>
        </authorList>
    </citation>
    <scope>NUCLEOTIDE SEQUENCE [LARGE SCALE GENOMIC DNA]</scope>
    <source>
        <strain evidence="1 2">JCM 15395</strain>
    </source>
</reference>
<dbReference type="Proteomes" id="UP001500866">
    <property type="component" value="Unassembled WGS sequence"/>
</dbReference>
<evidence type="ECO:0000313" key="1">
    <source>
        <dbReference type="EMBL" id="GAA0602280.1"/>
    </source>
</evidence>
<organism evidence="1 2">
    <name type="scientific">Virgibacillus siamensis</name>
    <dbReference type="NCBI Taxonomy" id="480071"/>
    <lineage>
        <taxon>Bacteria</taxon>
        <taxon>Bacillati</taxon>
        <taxon>Bacillota</taxon>
        <taxon>Bacilli</taxon>
        <taxon>Bacillales</taxon>
        <taxon>Bacillaceae</taxon>
        <taxon>Virgibacillus</taxon>
    </lineage>
</organism>
<name>A0ABN1G1I4_9BACI</name>
<evidence type="ECO:0000313" key="2">
    <source>
        <dbReference type="Proteomes" id="UP001500866"/>
    </source>
</evidence>
<proteinExistence type="predicted"/>
<sequence length="246" mass="28219">MSSLVKLSKRLKLVASYIEEGVVFADIGSDHAYLPCYVCQRGTEVFAIAGEVSQGPYNSAAASVNHHNLSSQIEVRLGDGLEVLNENEVDQLVIAGMGGTLITSILKNGREKLGRTNRIITQPNVDERSVRKWFWMNNYHITHESIMEENGHIYEVIVADKGRDTEHVTDENLEKRLLFGPLFLKTKPTLFRQKWERQKEKRLRVISQLKKAKVQDQIKLEKIGTEIKWIEEVLHDEARNKEQRNI</sequence>
<gene>
    <name evidence="1" type="ORF">GCM10009001_19000</name>
</gene>
<dbReference type="Gene3D" id="3.40.50.150">
    <property type="entry name" value="Vaccinia Virus protein VP39"/>
    <property type="match status" value="1"/>
</dbReference>
<dbReference type="InterPro" id="IPR029063">
    <property type="entry name" value="SAM-dependent_MTases_sf"/>
</dbReference>
<dbReference type="Gene3D" id="1.10.287.1890">
    <property type="match status" value="1"/>
</dbReference>
<dbReference type="SUPFAM" id="SSF53335">
    <property type="entry name" value="S-adenosyl-L-methionine-dependent methyltransferases"/>
    <property type="match status" value="1"/>
</dbReference>
<keyword evidence="2" id="KW-1185">Reference proteome</keyword>
<dbReference type="PIRSF" id="PIRSF018637">
    <property type="entry name" value="TrmK"/>
    <property type="match status" value="1"/>
</dbReference>
<dbReference type="EMBL" id="BAAADS010000012">
    <property type="protein sequence ID" value="GAA0602280.1"/>
    <property type="molecule type" value="Genomic_DNA"/>
</dbReference>
<dbReference type="PANTHER" id="PTHR38451:SF1">
    <property type="entry name" value="TRNA (ADENINE(22)-N(1))-METHYLTRANSFERASE"/>
    <property type="match status" value="1"/>
</dbReference>
<dbReference type="InterPro" id="IPR006901">
    <property type="entry name" value="TrmK"/>
</dbReference>
<comment type="caution">
    <text evidence="1">The sequence shown here is derived from an EMBL/GenBank/DDBJ whole genome shotgun (WGS) entry which is preliminary data.</text>
</comment>
<protein>
    <submittedName>
        <fullName evidence="1">tRNA (Adenine(22)-N(1))-methyltransferase TrmK</fullName>
    </submittedName>
</protein>